<reference evidence="1" key="1">
    <citation type="submission" date="2022-11" db="EMBL/GenBank/DDBJ databases">
        <title>beta-Carotene-producing bacterium, Jeongeuplla avenae sp. nov., alleviates the salt stress of Arabidopsis seedlings.</title>
        <authorList>
            <person name="Jiang L."/>
            <person name="Lee J."/>
        </authorList>
    </citation>
    <scope>NUCLEOTIDE SEQUENCE</scope>
    <source>
        <strain evidence="1">DY_R2A_6</strain>
    </source>
</reference>
<organism evidence="1 2">
    <name type="scientific">Antarcticirhabdus aurantiaca</name>
    <dbReference type="NCBI Taxonomy" id="2606717"/>
    <lineage>
        <taxon>Bacteria</taxon>
        <taxon>Pseudomonadati</taxon>
        <taxon>Pseudomonadota</taxon>
        <taxon>Alphaproteobacteria</taxon>
        <taxon>Hyphomicrobiales</taxon>
        <taxon>Aurantimonadaceae</taxon>
        <taxon>Antarcticirhabdus</taxon>
    </lineage>
</organism>
<keyword evidence="2" id="KW-1185">Reference proteome</keyword>
<proteinExistence type="predicted"/>
<protein>
    <submittedName>
        <fullName evidence="1">Uncharacterized protein</fullName>
    </submittedName>
</protein>
<evidence type="ECO:0000313" key="2">
    <source>
        <dbReference type="Proteomes" id="UP001163223"/>
    </source>
</evidence>
<name>A0ACD4NUU0_9HYPH</name>
<sequence>MAGSNFVAAYPDGSRRIFAHVGNPASFRKAMASAGVRIEEADDSHFRQAGYEDGSRAFNAISSLQLVPLPDAPPAGAAARPTATTNSLYDAGCPGPAAPEPAKPLRFDLAASMRKQFGLQTPEELEAEKANRGTLARMMDDVVARKTGQTQTQARR</sequence>
<evidence type="ECO:0000313" key="1">
    <source>
        <dbReference type="EMBL" id="WAJ30614.1"/>
    </source>
</evidence>
<dbReference type="Proteomes" id="UP001163223">
    <property type="component" value="Chromosome"/>
</dbReference>
<dbReference type="EMBL" id="CP113520">
    <property type="protein sequence ID" value="WAJ30614.1"/>
    <property type="molecule type" value="Genomic_DNA"/>
</dbReference>
<accession>A0ACD4NUU0</accession>
<gene>
    <name evidence="1" type="ORF">OXU80_10580</name>
</gene>